<dbReference type="EMBL" id="JH658108">
    <property type="protein sequence ID" value="EXM13830.1"/>
    <property type="molecule type" value="Genomic_DNA"/>
</dbReference>
<feature type="domain" description="NmrA-like" evidence="3">
    <location>
        <begin position="5"/>
        <end position="240"/>
    </location>
</feature>
<dbReference type="Pfam" id="PF05368">
    <property type="entry name" value="NmrA"/>
    <property type="match status" value="1"/>
</dbReference>
<protein>
    <recommendedName>
        <fullName evidence="3">NmrA-like domain-containing protein</fullName>
    </recommendedName>
</protein>
<dbReference type="InterPro" id="IPR008030">
    <property type="entry name" value="NmrA-like"/>
</dbReference>
<dbReference type="Gene3D" id="3.40.50.720">
    <property type="entry name" value="NAD(P)-binding Rossmann-like Domain"/>
    <property type="match status" value="1"/>
</dbReference>
<dbReference type="Proteomes" id="UP000030701">
    <property type="component" value="Unassembled WGS sequence"/>
</dbReference>
<dbReference type="AlphaFoldDB" id="X0LZH3"/>
<dbReference type="Gene3D" id="3.90.25.10">
    <property type="entry name" value="UDP-galactose 4-epimerase, domain 1"/>
    <property type="match status" value="1"/>
</dbReference>
<evidence type="ECO:0000256" key="2">
    <source>
        <dbReference type="ARBA" id="ARBA00023002"/>
    </source>
</evidence>
<keyword evidence="2" id="KW-0560">Oxidoreductase</keyword>
<dbReference type="InterPro" id="IPR045312">
    <property type="entry name" value="PCBER-like"/>
</dbReference>
<dbReference type="GO" id="GO:0016491">
    <property type="term" value="F:oxidoreductase activity"/>
    <property type="evidence" value="ECO:0007669"/>
    <property type="project" value="UniProtKB-KW"/>
</dbReference>
<reference evidence="4" key="1">
    <citation type="submission" date="2011-11" db="EMBL/GenBank/DDBJ databases">
        <title>The Genome Sequence of Fusarium oxysporum Cotton.</title>
        <authorList>
            <consortium name="The Broad Institute Genome Sequencing Platform"/>
            <person name="Ma L.-J."/>
            <person name="Gale L.R."/>
            <person name="Schwartz D.C."/>
            <person name="Zhou S."/>
            <person name="Corby-Kistler H."/>
            <person name="Young S.K."/>
            <person name="Zeng Q."/>
            <person name="Gargeya S."/>
            <person name="Fitzgerald M."/>
            <person name="Haas B."/>
            <person name="Abouelleil A."/>
            <person name="Alvarado L."/>
            <person name="Arachchi H.M."/>
            <person name="Berlin A."/>
            <person name="Brown A."/>
            <person name="Chapman S.B."/>
            <person name="Chen Z."/>
            <person name="Dunbar C."/>
            <person name="Freedman E."/>
            <person name="Gearin G."/>
            <person name="Goldberg J."/>
            <person name="Griggs A."/>
            <person name="Gujja S."/>
            <person name="Heiman D."/>
            <person name="Howarth C."/>
            <person name="Larson L."/>
            <person name="Lui A."/>
            <person name="MacDonald P.J.P."/>
            <person name="Montmayeur A."/>
            <person name="Murphy C."/>
            <person name="Neiman D."/>
            <person name="Pearson M."/>
            <person name="Priest M."/>
            <person name="Roberts A."/>
            <person name="Saif S."/>
            <person name="Shea T."/>
            <person name="Shenoy N."/>
            <person name="Sisk P."/>
            <person name="Stolte C."/>
            <person name="Sykes S."/>
            <person name="Wortman J."/>
            <person name="Nusbaum C."/>
            <person name="Birren B."/>
        </authorList>
    </citation>
    <scope>NUCLEOTIDE SEQUENCE [LARGE SCALE GENOMIC DNA]</scope>
    <source>
        <strain evidence="4">25433</strain>
    </source>
</reference>
<accession>X0LZH3</accession>
<sequence>MKPIEKVVVAGARGSVGPYIVSALLEHGFAVTALTRTKLGNSFPEHVKVVETDYSATSLLSALEGQDAIVCTLGHAVLDKQLDIIEAAEKAGVRRYIPSEFGVPKGLHDVPEYAALLGKKQKVMELLKEKSEKNPSFTWSSFVNGAFLDRALALFPEFGFDVKNHLANIIDSGNEPFTAMSIGNIGQPVARLLQNPEDTKNRHVHISALVTSQNEILATLEKFTHKTWSTRKLSSSDVKRDAESKLRDGDFKGAYVGLLVVQLFEDGTGRAVSDGVDNDMLGVVPEKLEDIVRRVLA</sequence>
<dbReference type="HOGENOM" id="CLU_044876_3_3_1"/>
<dbReference type="CDD" id="cd05259">
    <property type="entry name" value="PCBER_SDR_a"/>
    <property type="match status" value="1"/>
</dbReference>
<dbReference type="InterPro" id="IPR036291">
    <property type="entry name" value="NAD(P)-bd_dom_sf"/>
</dbReference>
<gene>
    <name evidence="4" type="ORF">FOTG_17737</name>
</gene>
<dbReference type="PANTHER" id="PTHR47706:SF9">
    <property type="entry name" value="NMRA-LIKE DOMAIN-CONTAINING PROTEIN-RELATED"/>
    <property type="match status" value="1"/>
</dbReference>
<organism evidence="4">
    <name type="scientific">Fusarium oxysporum f. sp. vasinfectum 25433</name>
    <dbReference type="NCBI Taxonomy" id="1089449"/>
    <lineage>
        <taxon>Eukaryota</taxon>
        <taxon>Fungi</taxon>
        <taxon>Dikarya</taxon>
        <taxon>Ascomycota</taxon>
        <taxon>Pezizomycotina</taxon>
        <taxon>Sordariomycetes</taxon>
        <taxon>Hypocreomycetidae</taxon>
        <taxon>Hypocreales</taxon>
        <taxon>Nectriaceae</taxon>
        <taxon>Fusarium</taxon>
        <taxon>Fusarium oxysporum species complex</taxon>
    </lineage>
</organism>
<dbReference type="PANTHER" id="PTHR47706">
    <property type="entry name" value="NMRA-LIKE FAMILY PROTEIN"/>
    <property type="match status" value="1"/>
</dbReference>
<dbReference type="SUPFAM" id="SSF51735">
    <property type="entry name" value="NAD(P)-binding Rossmann-fold domains"/>
    <property type="match status" value="1"/>
</dbReference>
<name>X0LZH3_FUSOX</name>
<evidence type="ECO:0000313" key="4">
    <source>
        <dbReference type="EMBL" id="EXM13830.1"/>
    </source>
</evidence>
<evidence type="ECO:0000259" key="3">
    <source>
        <dbReference type="Pfam" id="PF05368"/>
    </source>
</evidence>
<keyword evidence="1" id="KW-0521">NADP</keyword>
<reference evidence="4" key="2">
    <citation type="submission" date="2012-05" db="EMBL/GenBank/DDBJ databases">
        <title>The Genome Annotation of Fusarium oxysporum Cotton.</title>
        <authorList>
            <consortium name="The Broad Institute Genomics Platform"/>
            <person name="Ma L.-J."/>
            <person name="Corby-Kistler H."/>
            <person name="Broz K."/>
            <person name="Gale L.R."/>
            <person name="Jonkers W."/>
            <person name="O'Donnell K."/>
            <person name="Ploetz R."/>
            <person name="Steinberg C."/>
            <person name="Schwartz D.C."/>
            <person name="VanEtten H."/>
            <person name="Zhou S."/>
            <person name="Young S.K."/>
            <person name="Zeng Q."/>
            <person name="Gargeya S."/>
            <person name="Fitzgerald M."/>
            <person name="Abouelleil A."/>
            <person name="Alvarado L."/>
            <person name="Chapman S.B."/>
            <person name="Gainer-Dewar J."/>
            <person name="Goldberg J."/>
            <person name="Griggs A."/>
            <person name="Gujja S."/>
            <person name="Hansen M."/>
            <person name="Howarth C."/>
            <person name="Imamovic A."/>
            <person name="Ireland A."/>
            <person name="Larimer J."/>
            <person name="McCowan C."/>
            <person name="Murphy C."/>
            <person name="Pearson M."/>
            <person name="Poon T.W."/>
            <person name="Priest M."/>
            <person name="Roberts A."/>
            <person name="Saif S."/>
            <person name="Shea T."/>
            <person name="Sykes S."/>
            <person name="Wortman J."/>
            <person name="Nusbaum C."/>
            <person name="Birren B."/>
        </authorList>
    </citation>
    <scope>NUCLEOTIDE SEQUENCE</scope>
    <source>
        <strain evidence="4">25433</strain>
    </source>
</reference>
<dbReference type="InterPro" id="IPR051609">
    <property type="entry name" value="NmrA/Isoflavone_reductase-like"/>
</dbReference>
<evidence type="ECO:0000256" key="1">
    <source>
        <dbReference type="ARBA" id="ARBA00022857"/>
    </source>
</evidence>
<proteinExistence type="predicted"/>